<dbReference type="Proteomes" id="UP000184267">
    <property type="component" value="Unassembled WGS sequence"/>
</dbReference>
<feature type="compositionally biased region" description="Polar residues" evidence="1">
    <location>
        <begin position="93"/>
        <end position="106"/>
    </location>
</feature>
<dbReference type="OrthoDB" id="76215at2759"/>
<keyword evidence="3" id="KW-1185">Reference proteome</keyword>
<evidence type="ECO:0000313" key="2">
    <source>
        <dbReference type="EMBL" id="OJT08315.1"/>
    </source>
</evidence>
<gene>
    <name evidence="2" type="ORF">TRAPUB_788</name>
</gene>
<evidence type="ECO:0008006" key="4">
    <source>
        <dbReference type="Google" id="ProtNLM"/>
    </source>
</evidence>
<proteinExistence type="predicted"/>
<organism evidence="2 3">
    <name type="scientific">Trametes pubescens</name>
    <name type="common">White-rot fungus</name>
    <dbReference type="NCBI Taxonomy" id="154538"/>
    <lineage>
        <taxon>Eukaryota</taxon>
        <taxon>Fungi</taxon>
        <taxon>Dikarya</taxon>
        <taxon>Basidiomycota</taxon>
        <taxon>Agaricomycotina</taxon>
        <taxon>Agaricomycetes</taxon>
        <taxon>Polyporales</taxon>
        <taxon>Polyporaceae</taxon>
        <taxon>Trametes</taxon>
    </lineage>
</organism>
<feature type="non-terminal residue" evidence="2">
    <location>
        <position position="1"/>
    </location>
</feature>
<dbReference type="STRING" id="154538.A0A1M2VL41"/>
<accession>A0A1M2VL41</accession>
<comment type="caution">
    <text evidence="2">The sequence shown here is derived from an EMBL/GenBank/DDBJ whole genome shotgun (WGS) entry which is preliminary data.</text>
</comment>
<name>A0A1M2VL41_TRAPU</name>
<sequence length="167" mass="18694">LLKEYNTVHWLVTQVSGFGWDEDLKKVTVTDNVWDDFLKKHTKVTKYRTRGFPLYDCIAALVEGKQATGEQALRIENVTSTSRPSTATPSASKGSRQPKSSTSAANPQAWPWPLFDPLTSIRPSIRPQQQRQWLSFPLSQTHQAYEGLLIALSPLFAFSVAQGFGLD</sequence>
<feature type="compositionally biased region" description="Low complexity" evidence="1">
    <location>
        <begin position="79"/>
        <end position="92"/>
    </location>
</feature>
<dbReference type="EMBL" id="MNAD01001063">
    <property type="protein sequence ID" value="OJT08315.1"/>
    <property type="molecule type" value="Genomic_DNA"/>
</dbReference>
<dbReference type="AlphaFoldDB" id="A0A1M2VL41"/>
<evidence type="ECO:0000313" key="3">
    <source>
        <dbReference type="Proteomes" id="UP000184267"/>
    </source>
</evidence>
<reference evidence="2 3" key="1">
    <citation type="submission" date="2016-10" db="EMBL/GenBank/DDBJ databases">
        <title>Genome sequence of the basidiomycete white-rot fungus Trametes pubescens.</title>
        <authorList>
            <person name="Makela M.R."/>
            <person name="Granchi Z."/>
            <person name="Peng M."/>
            <person name="De Vries R.P."/>
            <person name="Grigoriev I."/>
            <person name="Riley R."/>
            <person name="Hilden K."/>
        </authorList>
    </citation>
    <scope>NUCLEOTIDE SEQUENCE [LARGE SCALE GENOMIC DNA]</scope>
    <source>
        <strain evidence="2 3">FBCC735</strain>
    </source>
</reference>
<dbReference type="PANTHER" id="PTHR47072:SF4">
    <property type="entry name" value="MYB_SANT-LIKE DOMAIN-CONTAINING PROTEIN"/>
    <property type="match status" value="1"/>
</dbReference>
<protein>
    <recommendedName>
        <fullName evidence="4">Myb/SANT-like domain-containing protein</fullName>
    </recommendedName>
</protein>
<dbReference type="PANTHER" id="PTHR47072">
    <property type="match status" value="1"/>
</dbReference>
<evidence type="ECO:0000256" key="1">
    <source>
        <dbReference type="SAM" id="MobiDB-lite"/>
    </source>
</evidence>
<feature type="region of interest" description="Disordered" evidence="1">
    <location>
        <begin position="79"/>
        <end position="110"/>
    </location>
</feature>